<name>A0A428YVN0_KIBAR</name>
<gene>
    <name evidence="2" type="ORF">DMH04_40405</name>
</gene>
<keyword evidence="1" id="KW-0812">Transmembrane</keyword>
<dbReference type="EMBL" id="QHKI01000053">
    <property type="protein sequence ID" value="RSM73828.1"/>
    <property type="molecule type" value="Genomic_DNA"/>
</dbReference>
<dbReference type="InterPro" id="IPR046492">
    <property type="entry name" value="DUF6585"/>
</dbReference>
<organism evidence="2 3">
    <name type="scientific">Kibdelosporangium aridum</name>
    <dbReference type="NCBI Taxonomy" id="2030"/>
    <lineage>
        <taxon>Bacteria</taxon>
        <taxon>Bacillati</taxon>
        <taxon>Actinomycetota</taxon>
        <taxon>Actinomycetes</taxon>
        <taxon>Pseudonocardiales</taxon>
        <taxon>Pseudonocardiaceae</taxon>
        <taxon>Kibdelosporangium</taxon>
    </lineage>
</organism>
<feature type="transmembrane region" description="Helical" evidence="1">
    <location>
        <begin position="76"/>
        <end position="94"/>
    </location>
</feature>
<comment type="caution">
    <text evidence="2">The sequence shown here is derived from an EMBL/GenBank/DDBJ whole genome shotgun (WGS) entry which is preliminary data.</text>
</comment>
<feature type="transmembrane region" description="Helical" evidence="1">
    <location>
        <begin position="50"/>
        <end position="70"/>
    </location>
</feature>
<reference evidence="2 3" key="1">
    <citation type="submission" date="2018-05" db="EMBL/GenBank/DDBJ databases">
        <title>Evolution of GPA BGCs.</title>
        <authorList>
            <person name="Waglechner N."/>
            <person name="Wright G.D."/>
        </authorList>
    </citation>
    <scope>NUCLEOTIDE SEQUENCE [LARGE SCALE GENOMIC DNA]</scope>
    <source>
        <strain evidence="2 3">A82846</strain>
    </source>
</reference>
<dbReference type="OrthoDB" id="4523591at2"/>
<feature type="transmembrane region" description="Helical" evidence="1">
    <location>
        <begin position="15"/>
        <end position="38"/>
    </location>
</feature>
<dbReference type="RefSeq" id="WP_037264864.1">
    <property type="nucleotide sequence ID" value="NZ_QHKI01000053.1"/>
</dbReference>
<proteinExistence type="predicted"/>
<evidence type="ECO:0000313" key="3">
    <source>
        <dbReference type="Proteomes" id="UP000287547"/>
    </source>
</evidence>
<evidence type="ECO:0000313" key="2">
    <source>
        <dbReference type="EMBL" id="RSM73828.1"/>
    </source>
</evidence>
<dbReference type="Proteomes" id="UP000287547">
    <property type="component" value="Unassembled WGS sequence"/>
</dbReference>
<evidence type="ECO:0000256" key="1">
    <source>
        <dbReference type="SAM" id="Phobius"/>
    </source>
</evidence>
<keyword evidence="1" id="KW-0472">Membrane</keyword>
<dbReference type="AlphaFoldDB" id="A0A428YVN0"/>
<dbReference type="Pfam" id="PF20226">
    <property type="entry name" value="DUF6585"/>
    <property type="match status" value="1"/>
</dbReference>
<keyword evidence="1" id="KW-1133">Transmembrane helix</keyword>
<accession>A0A428YVN0</accession>
<sequence length="276" mass="30069">MARWRADQLPPPSPAVMHAAAAMGLGGLVATTHVMHSLAPPPGNPAAERWIIRLLILVVAGCLVGSLMFFGSGNAAVGAAFLLPVVGVIVLAIVRGRRVRSAGPQPYEVAYRFQQGMVCPTVDNAVPFRWDSITQVYENVTHHYRGVQYANTTFEYTLVASNGWKVRFVSSDGSGPNKAQSVLAPVIRQEVSDRILATATNQLNAGGHVPFGDVAIAQQGITGPAGPVPWWRVTELTTEHGVVTIKVDGHPWWSRHTRDIPNFQIFWHLTRQLRPH</sequence>
<protein>
    <submittedName>
        <fullName evidence="2">Uncharacterized protein</fullName>
    </submittedName>
</protein>